<reference evidence="2" key="1">
    <citation type="submission" date="2018-08" db="EMBL/GenBank/DDBJ databases">
        <authorList>
            <person name="Rossello M."/>
        </authorList>
    </citation>
    <scope>NUCLEOTIDE SEQUENCE [LARGE SCALE GENOMIC DNA]</scope>
    <source>
        <strain evidence="2">cv. Chinese Spring</strain>
    </source>
</reference>
<proteinExistence type="predicted"/>
<accession>A0A3B6SBR0</accession>
<dbReference type="STRING" id="4565.A0A3B6SBR0"/>
<name>A0A3B6SBR0_WHEAT</name>
<feature type="region of interest" description="Disordered" evidence="1">
    <location>
        <begin position="1"/>
        <end position="56"/>
    </location>
</feature>
<organism evidence="2">
    <name type="scientific">Triticum aestivum</name>
    <name type="common">Wheat</name>
    <dbReference type="NCBI Taxonomy" id="4565"/>
    <lineage>
        <taxon>Eukaryota</taxon>
        <taxon>Viridiplantae</taxon>
        <taxon>Streptophyta</taxon>
        <taxon>Embryophyta</taxon>
        <taxon>Tracheophyta</taxon>
        <taxon>Spermatophyta</taxon>
        <taxon>Magnoliopsida</taxon>
        <taxon>Liliopsida</taxon>
        <taxon>Poales</taxon>
        <taxon>Poaceae</taxon>
        <taxon>BOP clade</taxon>
        <taxon>Pooideae</taxon>
        <taxon>Triticodae</taxon>
        <taxon>Triticeae</taxon>
        <taxon>Triticinae</taxon>
        <taxon>Triticum</taxon>
    </lineage>
</organism>
<dbReference type="Gramene" id="TraesMAC7B03G04097730.1">
    <property type="protein sequence ID" value="TraesMAC7B03G04097730.1.CDS1"/>
    <property type="gene ID" value="TraesMAC7B03G04097730"/>
</dbReference>
<dbReference type="AlphaFoldDB" id="A0A3B6SBR0"/>
<dbReference type="OrthoDB" id="762539at2759"/>
<evidence type="ECO:0008006" key="4">
    <source>
        <dbReference type="Google" id="ProtNLM"/>
    </source>
</evidence>
<dbReference type="InterPro" id="IPR011990">
    <property type="entry name" value="TPR-like_helical_dom_sf"/>
</dbReference>
<keyword evidence="3" id="KW-1185">Reference proteome</keyword>
<dbReference type="SMR" id="A0A3B6SBR0"/>
<dbReference type="PANTHER" id="PTHR47493:SF1">
    <property type="entry name" value="OS08G0520200 PROTEIN"/>
    <property type="match status" value="1"/>
</dbReference>
<dbReference type="Gene3D" id="1.25.40.10">
    <property type="entry name" value="Tetratricopeptide repeat domain"/>
    <property type="match status" value="2"/>
</dbReference>
<evidence type="ECO:0000256" key="1">
    <source>
        <dbReference type="SAM" id="MobiDB-lite"/>
    </source>
</evidence>
<evidence type="ECO:0000313" key="3">
    <source>
        <dbReference type="Proteomes" id="UP000019116"/>
    </source>
</evidence>
<reference evidence="2" key="2">
    <citation type="submission" date="2018-10" db="UniProtKB">
        <authorList>
            <consortium name="EnsemblPlants"/>
        </authorList>
    </citation>
    <scope>IDENTIFICATION</scope>
</reference>
<sequence>MGSLFPPRSLPSTVRPLPAARRRPPEHRHAPLAVPSSSSHHVRLPPPSSSRGELRLSQTDLARACTPASRRAVLRPRTAPPDADAAAALMVARAEAGDFARAQSIWAQLLLSSAAPCLTAAAPRLLPPYARVGRYDEVLLAARELSARDPAAARDLYPLAVSCLGATGELALMEDAVQEMSRVDSATGNAFVRHYAASGTVPEMEAAVGRLKKSGLLISVDAIRAVASAYIAHRKYYKLGEFVRGVGLGRRDAGNLLWNLYLLSFAANFKMKSLQRAFLEMSAAGYRPDLTTFNIRAAAFSKMCMFWDLHFTAEHMRRDGVAPDLVTHGCFVDAYMERRLARNISFAFRRLDGAAGRGHGRRRVRGLRQGRLPRHLRGAARGGRRAAAMDVLRLARRLPEEAAQEKPNLLELLIFISAALLH</sequence>
<dbReference type="Proteomes" id="UP000019116">
    <property type="component" value="Chromosome 7B"/>
</dbReference>
<evidence type="ECO:0000313" key="2">
    <source>
        <dbReference type="EnsemblPlants" id="TraesCS7B02G138600.1.cds1"/>
    </source>
</evidence>
<dbReference type="OMA" id="LHFTAEH"/>
<dbReference type="Gramene" id="TraesCS7B03G0376400.1">
    <property type="protein sequence ID" value="TraesCS7B03G0376400.1.CDS1"/>
    <property type="gene ID" value="TraesCS7B03G0376400"/>
</dbReference>
<dbReference type="Gramene" id="TraesCS7B02G138600.1">
    <property type="protein sequence ID" value="TraesCS7B02G138600.1.cds1"/>
    <property type="gene ID" value="TraesCS7B02G138600"/>
</dbReference>
<protein>
    <recommendedName>
        <fullName evidence="4">Pentacotripeptide-repeat region of PRORP domain-containing protein</fullName>
    </recommendedName>
</protein>
<dbReference type="Gramene" id="TraesWEE_scaffold_026215_01G000200.1">
    <property type="protein sequence ID" value="TraesWEE_scaffold_026215_01G000200.1"/>
    <property type="gene ID" value="TraesWEE_scaffold_026215_01G000200"/>
</dbReference>
<dbReference type="EnsemblPlants" id="TraesCS7B02G138600.1">
    <property type="protein sequence ID" value="TraesCS7B02G138600.1.cds1"/>
    <property type="gene ID" value="TraesCS7B02G138600"/>
</dbReference>
<dbReference type="PANTHER" id="PTHR47493">
    <property type="entry name" value="OS08G0520200 PROTEIN"/>
    <property type="match status" value="1"/>
</dbReference>